<dbReference type="GO" id="GO:0005829">
    <property type="term" value="C:cytosol"/>
    <property type="evidence" value="ECO:0007669"/>
    <property type="project" value="TreeGrafter"/>
</dbReference>
<dbReference type="EMBL" id="CAJNOI010005331">
    <property type="protein sequence ID" value="CAF1563635.1"/>
    <property type="molecule type" value="Genomic_DNA"/>
</dbReference>
<dbReference type="PANTHER" id="PTHR45527">
    <property type="entry name" value="NONRIBOSOMAL PEPTIDE SYNTHETASE"/>
    <property type="match status" value="1"/>
</dbReference>
<feature type="non-terminal residue" evidence="2">
    <location>
        <position position="585"/>
    </location>
</feature>
<dbReference type="Pfam" id="PF00668">
    <property type="entry name" value="Condensation"/>
    <property type="match status" value="1"/>
</dbReference>
<dbReference type="GO" id="GO:0031177">
    <property type="term" value="F:phosphopantetheine binding"/>
    <property type="evidence" value="ECO:0007669"/>
    <property type="project" value="TreeGrafter"/>
</dbReference>
<evidence type="ECO:0000313" key="4">
    <source>
        <dbReference type="Proteomes" id="UP000663832"/>
    </source>
</evidence>
<dbReference type="EMBL" id="CAJNOM010005736">
    <property type="protein sequence ID" value="CAF1665796.1"/>
    <property type="molecule type" value="Genomic_DNA"/>
</dbReference>
<dbReference type="Gene3D" id="3.30.559.30">
    <property type="entry name" value="Nonribosomal peptide synthetase, condensation domain"/>
    <property type="match status" value="1"/>
</dbReference>
<dbReference type="Proteomes" id="UP000663832">
    <property type="component" value="Unassembled WGS sequence"/>
</dbReference>
<dbReference type="GO" id="GO:0047527">
    <property type="term" value="F:2,3-dihydroxybenzoate-serine ligase activity"/>
    <property type="evidence" value="ECO:0007669"/>
    <property type="project" value="TreeGrafter"/>
</dbReference>
<dbReference type="SUPFAM" id="SSF52777">
    <property type="entry name" value="CoA-dependent acyltransferases"/>
    <property type="match status" value="2"/>
</dbReference>
<evidence type="ECO:0000259" key="1">
    <source>
        <dbReference type="Pfam" id="PF00668"/>
    </source>
</evidence>
<dbReference type="Gene3D" id="3.40.50.980">
    <property type="match status" value="1"/>
</dbReference>
<gene>
    <name evidence="2" type="ORF">BJG266_LOCUS47159</name>
    <name evidence="3" type="ORF">QVE165_LOCUS64195</name>
</gene>
<dbReference type="InterPro" id="IPR023213">
    <property type="entry name" value="CAT-like_dom_sf"/>
</dbReference>
<keyword evidence="4" id="KW-1185">Reference proteome</keyword>
<protein>
    <recommendedName>
        <fullName evidence="1">Condensation domain-containing protein</fullName>
    </recommendedName>
</protein>
<reference evidence="2" key="1">
    <citation type="submission" date="2021-02" db="EMBL/GenBank/DDBJ databases">
        <authorList>
            <person name="Nowell W R."/>
        </authorList>
    </citation>
    <scope>NUCLEOTIDE SEQUENCE</scope>
</reference>
<dbReference type="GO" id="GO:0009239">
    <property type="term" value="P:enterobactin biosynthetic process"/>
    <property type="evidence" value="ECO:0007669"/>
    <property type="project" value="TreeGrafter"/>
</dbReference>
<dbReference type="AlphaFoldDB" id="A0A815XWZ3"/>
<dbReference type="GO" id="GO:0043041">
    <property type="term" value="P:amino acid activation for nonribosomal peptide biosynthetic process"/>
    <property type="evidence" value="ECO:0007669"/>
    <property type="project" value="TreeGrafter"/>
</dbReference>
<organism evidence="2 5">
    <name type="scientific">Adineta steineri</name>
    <dbReference type="NCBI Taxonomy" id="433720"/>
    <lineage>
        <taxon>Eukaryota</taxon>
        <taxon>Metazoa</taxon>
        <taxon>Spiralia</taxon>
        <taxon>Gnathifera</taxon>
        <taxon>Rotifera</taxon>
        <taxon>Eurotatoria</taxon>
        <taxon>Bdelloidea</taxon>
        <taxon>Adinetida</taxon>
        <taxon>Adinetidae</taxon>
        <taxon>Adineta</taxon>
    </lineage>
</organism>
<accession>A0A815XWZ3</accession>
<evidence type="ECO:0000313" key="5">
    <source>
        <dbReference type="Proteomes" id="UP000663877"/>
    </source>
</evidence>
<comment type="caution">
    <text evidence="2">The sequence shown here is derived from an EMBL/GenBank/DDBJ whole genome shotgun (WGS) entry which is preliminary data.</text>
</comment>
<proteinExistence type="predicted"/>
<dbReference type="SUPFAM" id="SSF56801">
    <property type="entry name" value="Acetyl-CoA synthetase-like"/>
    <property type="match status" value="1"/>
</dbReference>
<dbReference type="OrthoDB" id="10057366at2759"/>
<dbReference type="Proteomes" id="UP000663877">
    <property type="component" value="Unassembled WGS sequence"/>
</dbReference>
<dbReference type="Gene3D" id="3.30.559.10">
    <property type="entry name" value="Chloramphenicol acetyltransferase-like domain"/>
    <property type="match status" value="1"/>
</dbReference>
<sequence length="585" mass="67477">MLSRKRLAAVTNIHKEPELTTSERTEAVASFVQQRIWLHEQLYFHSSDLSVYNILVPLIVKQGSLSVERIRSILLTLIEQHSVLRTAVRFNPQSNQIEQYIQAATDEIYSFQHSRNINTSELLDRLLIKESTGKIFDFEKGKVLRCHIVQRQDNNTDGLLYENDIIALSFHHIAFDNSSVMAFIKAFKQIDLANEQQPILSVPQYIDFAIYEQALLADTNIDSKMNKARRYWSNLMNGYDWNRIQHLVPHENKTDQVRSGRAYSTAFSFDENIVDAMISFASSNNLTMFSLSLACYYVFLYKLINMDEDDLCVGGVIANRSKQEMKDMIGMFVNLVPYRIKMEANNSFEYLIRKIQQLSSDVLEHSCLPYQHIINSQDQQNHQVLPSTVFQYESLVSSVTAKNNIESSTTEGNYVLAVYFDRDRSHGNGVAAFDLTFTISHDYHARTTECFLDCSIDIFQTQTNVDLLANRFQHMLKQLFSSSSSVIHEPIYKLSIVLPTEQELIHQMNNTDISASYSWPNTVHECFVQQAQLYPQKLALELDGQSLTYSELLYSVYCLTNYLIDKIQPNEIICQCVERSFEMII</sequence>
<dbReference type="PANTHER" id="PTHR45527:SF1">
    <property type="entry name" value="FATTY ACID SYNTHASE"/>
    <property type="match status" value="1"/>
</dbReference>
<name>A0A815XWZ3_9BILA</name>
<dbReference type="InterPro" id="IPR001242">
    <property type="entry name" value="Condensation_dom"/>
</dbReference>
<dbReference type="GO" id="GO:0009366">
    <property type="term" value="C:enterobactin synthetase complex"/>
    <property type="evidence" value="ECO:0007669"/>
    <property type="project" value="TreeGrafter"/>
</dbReference>
<evidence type="ECO:0000313" key="2">
    <source>
        <dbReference type="EMBL" id="CAF1563635.1"/>
    </source>
</evidence>
<feature type="domain" description="Condensation" evidence="1">
    <location>
        <begin position="25"/>
        <end position="488"/>
    </location>
</feature>
<evidence type="ECO:0000313" key="3">
    <source>
        <dbReference type="EMBL" id="CAF1665796.1"/>
    </source>
</evidence>